<name>A0A9P1SS27_LISMN</name>
<dbReference type="AlphaFoldDB" id="A0A9P1SS27"/>
<dbReference type="RefSeq" id="WP_058831809.1">
    <property type="nucleotide sequence ID" value="NZ_JAUJXS010000005.1"/>
</dbReference>
<feature type="transmembrane region" description="Helical" evidence="1">
    <location>
        <begin position="63"/>
        <end position="82"/>
    </location>
</feature>
<evidence type="ECO:0000313" key="3">
    <source>
        <dbReference type="Proteomes" id="UP000365297"/>
    </source>
</evidence>
<keyword evidence="1" id="KW-0472">Membrane</keyword>
<feature type="transmembrane region" description="Helical" evidence="1">
    <location>
        <begin position="121"/>
        <end position="142"/>
    </location>
</feature>
<dbReference type="EMBL" id="AAAIXK010000002">
    <property type="protein sequence ID" value="EAC5549469.1"/>
    <property type="molecule type" value="Genomic_DNA"/>
</dbReference>
<proteinExistence type="predicted"/>
<organism evidence="2 3">
    <name type="scientific">Listeria monocytogenes</name>
    <dbReference type="NCBI Taxonomy" id="1639"/>
    <lineage>
        <taxon>Bacteria</taxon>
        <taxon>Bacillati</taxon>
        <taxon>Bacillota</taxon>
        <taxon>Bacilli</taxon>
        <taxon>Bacillales</taxon>
        <taxon>Listeriaceae</taxon>
        <taxon>Listeria</taxon>
    </lineage>
</organism>
<keyword evidence="1" id="KW-1133">Transmembrane helix</keyword>
<sequence>MKTRWRKYINQMLETNYKEVFALFFLLSVSFYNILTGFFLMVFGDKIVEKSRTYQIMDNLMTIDTWGFLFILSAVLILIASFQETNAKFINMIFGGLIGAIVLFLYSAASSENAVTNLLPSRYALSGCFNLFVATIGGLELWKTKSKK</sequence>
<evidence type="ECO:0000313" key="2">
    <source>
        <dbReference type="EMBL" id="EAC5549469.1"/>
    </source>
</evidence>
<evidence type="ECO:0000256" key="1">
    <source>
        <dbReference type="SAM" id="Phobius"/>
    </source>
</evidence>
<reference evidence="2 3" key="1">
    <citation type="submission" date="2018-06" db="EMBL/GenBank/DDBJ databases">
        <authorList>
            <consortium name="GenomeTrakr: Next Generation Sequencing Network for Food Pathogen Tracability"/>
        </authorList>
    </citation>
    <scope>NUCLEOTIDE SEQUENCE [LARGE SCALE GENOMIC DNA]</scope>
    <source>
        <strain evidence="2 3">FDA00007096</strain>
    </source>
</reference>
<dbReference type="Proteomes" id="UP000365297">
    <property type="component" value="Unassembled WGS sequence"/>
</dbReference>
<keyword evidence="1" id="KW-0812">Transmembrane</keyword>
<protein>
    <submittedName>
        <fullName evidence="2">Uncharacterized protein</fullName>
    </submittedName>
</protein>
<feature type="transmembrane region" description="Helical" evidence="1">
    <location>
        <begin position="89"/>
        <end position="109"/>
    </location>
</feature>
<feature type="transmembrane region" description="Helical" evidence="1">
    <location>
        <begin position="20"/>
        <end position="43"/>
    </location>
</feature>
<comment type="caution">
    <text evidence="2">The sequence shown here is derived from an EMBL/GenBank/DDBJ whole genome shotgun (WGS) entry which is preliminary data.</text>
</comment>
<accession>A0A9P1SS27</accession>
<gene>
    <name evidence="2" type="ORF">ARY78_03370</name>
</gene>